<dbReference type="Gene3D" id="3.80.10.10">
    <property type="entry name" value="Ribonuclease Inhibitor"/>
    <property type="match status" value="1"/>
</dbReference>
<name>A0A6A5Z4A4_9PLEO</name>
<evidence type="ECO:0000313" key="2">
    <source>
        <dbReference type="EMBL" id="KAF2114250.1"/>
    </source>
</evidence>
<gene>
    <name evidence="2" type="ORF">BDV96DRAFT_112721</name>
</gene>
<keyword evidence="3" id="KW-1185">Reference proteome</keyword>
<evidence type="ECO:0000259" key="1">
    <source>
        <dbReference type="PROSITE" id="PS50181"/>
    </source>
</evidence>
<sequence length="483" mass="56189">MSFLGLSTELIQSIASFLPQVDLLNISFTCKRLHDATEPELLRVYLCPRGGNPIAKFVKRLLEDPNRMRHVQIVHLKDWITLSRLSPKEVRDRYEEGYDELVSQPDESDYRLFTEAAKANGVIDTILPYETESSLLARLENERFGEQWRPWTDNIPWQETVFDDQLEYDDIPCYSIFCQQLRAGIDEPLIQILLAMLPNLRELYLHDIPHDEYALPWLHPRHESPLRKLVAQGVGRDHEWPISFVQHGISGQLESLELYAATSWGNDPRTRTYVRRPLHLPPGRLNIGRIDLEACLLTYWDMETLLDTCSGLKSFRFSLGEVKDGADNFTSTELVTLLSKHKSSLEELHIDLSHHWPRGWDLNPIASLDDFTSLRTISMNPRDLDWMAEDLSWFARDGLPKHKRLHNRLPKSLEHLTFFELKKYYSDDLNYRTRQHPQSHLDMKQLQALLSRDHGSLPNLASVTLIVPEEEPYLPLHNHTDPI</sequence>
<dbReference type="SUPFAM" id="SSF81383">
    <property type="entry name" value="F-box domain"/>
    <property type="match status" value="1"/>
</dbReference>
<dbReference type="Proteomes" id="UP000799770">
    <property type="component" value="Unassembled WGS sequence"/>
</dbReference>
<protein>
    <recommendedName>
        <fullName evidence="1">F-box domain-containing protein</fullName>
    </recommendedName>
</protein>
<dbReference type="CDD" id="cd09917">
    <property type="entry name" value="F-box_SF"/>
    <property type="match status" value="1"/>
</dbReference>
<organism evidence="2 3">
    <name type="scientific">Lophiotrema nucula</name>
    <dbReference type="NCBI Taxonomy" id="690887"/>
    <lineage>
        <taxon>Eukaryota</taxon>
        <taxon>Fungi</taxon>
        <taxon>Dikarya</taxon>
        <taxon>Ascomycota</taxon>
        <taxon>Pezizomycotina</taxon>
        <taxon>Dothideomycetes</taxon>
        <taxon>Pleosporomycetidae</taxon>
        <taxon>Pleosporales</taxon>
        <taxon>Lophiotremataceae</taxon>
        <taxon>Lophiotrema</taxon>
    </lineage>
</organism>
<accession>A0A6A5Z4A4</accession>
<dbReference type="EMBL" id="ML977326">
    <property type="protein sequence ID" value="KAF2114250.1"/>
    <property type="molecule type" value="Genomic_DNA"/>
</dbReference>
<dbReference type="InterPro" id="IPR001810">
    <property type="entry name" value="F-box_dom"/>
</dbReference>
<dbReference type="InterPro" id="IPR036047">
    <property type="entry name" value="F-box-like_dom_sf"/>
</dbReference>
<proteinExistence type="predicted"/>
<evidence type="ECO:0000313" key="3">
    <source>
        <dbReference type="Proteomes" id="UP000799770"/>
    </source>
</evidence>
<feature type="domain" description="F-box" evidence="1">
    <location>
        <begin position="1"/>
        <end position="46"/>
    </location>
</feature>
<dbReference type="PROSITE" id="PS50181">
    <property type="entry name" value="FBOX"/>
    <property type="match status" value="1"/>
</dbReference>
<dbReference type="OrthoDB" id="3800420at2759"/>
<dbReference type="InterPro" id="IPR032675">
    <property type="entry name" value="LRR_dom_sf"/>
</dbReference>
<dbReference type="AlphaFoldDB" id="A0A6A5Z4A4"/>
<dbReference type="Pfam" id="PF00646">
    <property type="entry name" value="F-box"/>
    <property type="match status" value="1"/>
</dbReference>
<reference evidence="2" key="1">
    <citation type="journal article" date="2020" name="Stud. Mycol.">
        <title>101 Dothideomycetes genomes: a test case for predicting lifestyles and emergence of pathogens.</title>
        <authorList>
            <person name="Haridas S."/>
            <person name="Albert R."/>
            <person name="Binder M."/>
            <person name="Bloem J."/>
            <person name="Labutti K."/>
            <person name="Salamov A."/>
            <person name="Andreopoulos B."/>
            <person name="Baker S."/>
            <person name="Barry K."/>
            <person name="Bills G."/>
            <person name="Bluhm B."/>
            <person name="Cannon C."/>
            <person name="Castanera R."/>
            <person name="Culley D."/>
            <person name="Daum C."/>
            <person name="Ezra D."/>
            <person name="Gonzalez J."/>
            <person name="Henrissat B."/>
            <person name="Kuo A."/>
            <person name="Liang C."/>
            <person name="Lipzen A."/>
            <person name="Lutzoni F."/>
            <person name="Magnuson J."/>
            <person name="Mondo S."/>
            <person name="Nolan M."/>
            <person name="Ohm R."/>
            <person name="Pangilinan J."/>
            <person name="Park H.-J."/>
            <person name="Ramirez L."/>
            <person name="Alfaro M."/>
            <person name="Sun H."/>
            <person name="Tritt A."/>
            <person name="Yoshinaga Y."/>
            <person name="Zwiers L.-H."/>
            <person name="Turgeon B."/>
            <person name="Goodwin S."/>
            <person name="Spatafora J."/>
            <person name="Crous P."/>
            <person name="Grigoriev I."/>
        </authorList>
    </citation>
    <scope>NUCLEOTIDE SEQUENCE</scope>
    <source>
        <strain evidence="2">CBS 627.86</strain>
    </source>
</reference>